<gene>
    <name evidence="1" type="ORF">LCGC14_1957060</name>
</gene>
<accession>A0A0F9HU34</accession>
<sequence>MAKKTKPEQPAPPEVKLSTMARRAVDLHAGDWKSAVASVQDDLDAHPELWAALAAQQVKALVASVVQQAAHRRRRSYFKGTAPKDDRLNALARIAVQNWYACPLPTSVRLGDAKLSDLQENQAIYGQMVESNQARFDWLAMLIRELKPGKSISESISNERIDVISRKKQIREAA</sequence>
<name>A0A0F9HU34_9ZZZZ</name>
<reference evidence="1" key="1">
    <citation type="journal article" date="2015" name="Nature">
        <title>Complex archaea that bridge the gap between prokaryotes and eukaryotes.</title>
        <authorList>
            <person name="Spang A."/>
            <person name="Saw J.H."/>
            <person name="Jorgensen S.L."/>
            <person name="Zaremba-Niedzwiedzka K."/>
            <person name="Martijn J."/>
            <person name="Lind A.E."/>
            <person name="van Eijk R."/>
            <person name="Schleper C."/>
            <person name="Guy L."/>
            <person name="Ettema T.J."/>
        </authorList>
    </citation>
    <scope>NUCLEOTIDE SEQUENCE</scope>
</reference>
<dbReference type="AlphaFoldDB" id="A0A0F9HU34"/>
<organism evidence="1">
    <name type="scientific">marine sediment metagenome</name>
    <dbReference type="NCBI Taxonomy" id="412755"/>
    <lineage>
        <taxon>unclassified sequences</taxon>
        <taxon>metagenomes</taxon>
        <taxon>ecological metagenomes</taxon>
    </lineage>
</organism>
<evidence type="ECO:0000313" key="1">
    <source>
        <dbReference type="EMBL" id="KKL85210.1"/>
    </source>
</evidence>
<protein>
    <submittedName>
        <fullName evidence="1">Uncharacterized protein</fullName>
    </submittedName>
</protein>
<comment type="caution">
    <text evidence="1">The sequence shown here is derived from an EMBL/GenBank/DDBJ whole genome shotgun (WGS) entry which is preliminary data.</text>
</comment>
<proteinExistence type="predicted"/>
<dbReference type="EMBL" id="LAZR01021473">
    <property type="protein sequence ID" value="KKL85210.1"/>
    <property type="molecule type" value="Genomic_DNA"/>
</dbReference>